<dbReference type="PANTHER" id="PTHR21562:SF122">
    <property type="entry name" value="PALMITOLEOYL-PROTEIN CARBOXYLESTERASE NOTUM"/>
    <property type="match status" value="1"/>
</dbReference>
<organism evidence="2 3">
    <name type="scientific">Triparma columacea</name>
    <dbReference type="NCBI Taxonomy" id="722753"/>
    <lineage>
        <taxon>Eukaryota</taxon>
        <taxon>Sar</taxon>
        <taxon>Stramenopiles</taxon>
        <taxon>Ochrophyta</taxon>
        <taxon>Bolidophyceae</taxon>
        <taxon>Parmales</taxon>
        <taxon>Triparmaceae</taxon>
        <taxon>Triparma</taxon>
    </lineage>
</organism>
<proteinExistence type="predicted"/>
<dbReference type="AlphaFoldDB" id="A0A9W7LEM7"/>
<dbReference type="Pfam" id="PF03283">
    <property type="entry name" value="PAE"/>
    <property type="match status" value="1"/>
</dbReference>
<dbReference type="PANTHER" id="PTHR21562">
    <property type="entry name" value="NOTUM-RELATED"/>
    <property type="match status" value="1"/>
</dbReference>
<dbReference type="EMBL" id="BRYA01000323">
    <property type="protein sequence ID" value="GMI47021.1"/>
    <property type="molecule type" value="Genomic_DNA"/>
</dbReference>
<keyword evidence="1" id="KW-0732">Signal</keyword>
<comment type="caution">
    <text evidence="2">The sequence shown here is derived from an EMBL/GenBank/DDBJ whole genome shotgun (WGS) entry which is preliminary data.</text>
</comment>
<feature type="signal peptide" evidence="1">
    <location>
        <begin position="1"/>
        <end position="16"/>
    </location>
</feature>
<name>A0A9W7LEM7_9STRA</name>
<protein>
    <recommendedName>
        <fullName evidence="4">Pectin acetylesterase</fullName>
    </recommendedName>
</protein>
<reference evidence="3" key="1">
    <citation type="journal article" date="2023" name="Commun. Biol.">
        <title>Genome analysis of Parmales, the sister group of diatoms, reveals the evolutionary specialization of diatoms from phago-mixotrophs to photoautotrophs.</title>
        <authorList>
            <person name="Ban H."/>
            <person name="Sato S."/>
            <person name="Yoshikawa S."/>
            <person name="Yamada K."/>
            <person name="Nakamura Y."/>
            <person name="Ichinomiya M."/>
            <person name="Sato N."/>
            <person name="Blanc-Mathieu R."/>
            <person name="Endo H."/>
            <person name="Kuwata A."/>
            <person name="Ogata H."/>
        </authorList>
    </citation>
    <scope>NUCLEOTIDE SEQUENCE [LARGE SCALE GENOMIC DNA]</scope>
</reference>
<dbReference type="GO" id="GO:0016787">
    <property type="term" value="F:hydrolase activity"/>
    <property type="evidence" value="ECO:0007669"/>
    <property type="project" value="InterPro"/>
</dbReference>
<gene>
    <name evidence="2" type="ORF">TrCOL_g1013</name>
</gene>
<keyword evidence="3" id="KW-1185">Reference proteome</keyword>
<dbReference type="Proteomes" id="UP001165065">
    <property type="component" value="Unassembled WGS sequence"/>
</dbReference>
<evidence type="ECO:0000313" key="2">
    <source>
        <dbReference type="EMBL" id="GMI47021.1"/>
    </source>
</evidence>
<sequence>MRFSLLSLLIFPASSASLSPPPTLTKLSLYDFPSARCLDGSPGAYYVAPSLSDSRKFVFSLQGGGECTGLEDCKDRTKGDLGSSDHLASTMDISGQRFLSQDEDENPFWFDATHVRVMYCSGDLFSGNGSINEDIGVFFSGAKIIDAVVKEVSKDWEGGEVVLWTGESAGGIGAMMSVDRVAKSLSNSTVVAAPVAGFYWPTLSEYHGEGASEIDYPFFPEDWVEMAKTWSSVLPSNKCARAVDVPETCLTAHINTPFVESDIFFVESQTDSVQLSLHNGIGDEPDGSVPTQTDYVLEWTANMTSFIKSHLSTGEGGGRRVGTFNPSCYTHTSFSADKPLIDGRHYAQAFYQWYFNGDAEAMQDTCDEGVFHCNPTC</sequence>
<dbReference type="OrthoDB" id="2015280at2759"/>
<feature type="chain" id="PRO_5040880061" description="Pectin acetylesterase" evidence="1">
    <location>
        <begin position="17"/>
        <end position="377"/>
    </location>
</feature>
<evidence type="ECO:0008006" key="4">
    <source>
        <dbReference type="Google" id="ProtNLM"/>
    </source>
</evidence>
<dbReference type="InterPro" id="IPR004963">
    <property type="entry name" value="PAE/NOTUM"/>
</dbReference>
<evidence type="ECO:0000256" key="1">
    <source>
        <dbReference type="SAM" id="SignalP"/>
    </source>
</evidence>
<evidence type="ECO:0000313" key="3">
    <source>
        <dbReference type="Proteomes" id="UP001165065"/>
    </source>
</evidence>
<accession>A0A9W7LEM7</accession>